<sequence>MNDAFGKKLQQKLHPVYLTLIKMGASKEDAEDITQDTVIQFLQYIDGIDIDFAQAWLYRVAINKYYDSLKKKKSHDQYILAFDMNQLFEFDTPEQLLLRSELQQDIQQVLRQLKPKEAELLIMKYSANFSLKDIALLYHTSDKTIKTQLARAKQKMVKLLEEGRENEG</sequence>
<dbReference type="Pfam" id="PF04542">
    <property type="entry name" value="Sigma70_r2"/>
    <property type="match status" value="1"/>
</dbReference>
<accession>A0ABU0AKA2</accession>
<protein>
    <submittedName>
        <fullName evidence="8">RNA polymerase sigma-70 factor (ECF subfamily)</fullName>
    </submittedName>
</protein>
<reference evidence="8 9" key="1">
    <citation type="submission" date="2023-07" db="EMBL/GenBank/DDBJ databases">
        <title>Genomic Encyclopedia of Type Strains, Phase IV (KMG-IV): sequencing the most valuable type-strain genomes for metagenomic binning, comparative biology and taxonomic classification.</title>
        <authorList>
            <person name="Goeker M."/>
        </authorList>
    </citation>
    <scope>NUCLEOTIDE SEQUENCE [LARGE SCALE GENOMIC DNA]</scope>
    <source>
        <strain evidence="8 9">DSM 23494</strain>
    </source>
</reference>
<evidence type="ECO:0000256" key="3">
    <source>
        <dbReference type="ARBA" id="ARBA00023082"/>
    </source>
</evidence>
<feature type="domain" description="RNA polymerase sigma-70 region 2" evidence="6">
    <location>
        <begin position="17"/>
        <end position="73"/>
    </location>
</feature>
<dbReference type="InterPro" id="IPR013324">
    <property type="entry name" value="RNA_pol_sigma_r3/r4-like"/>
</dbReference>
<comment type="similarity">
    <text evidence="1">Belongs to the sigma-70 factor family. ECF subfamily.</text>
</comment>
<gene>
    <name evidence="8" type="ORF">J2S17_003578</name>
</gene>
<evidence type="ECO:0000256" key="5">
    <source>
        <dbReference type="ARBA" id="ARBA00023163"/>
    </source>
</evidence>
<dbReference type="InterPro" id="IPR013249">
    <property type="entry name" value="RNA_pol_sigma70_r4_t2"/>
</dbReference>
<proteinExistence type="inferred from homology"/>
<keyword evidence="2" id="KW-0805">Transcription regulation</keyword>
<dbReference type="InterPro" id="IPR007627">
    <property type="entry name" value="RNA_pol_sigma70_r2"/>
</dbReference>
<evidence type="ECO:0000259" key="7">
    <source>
        <dbReference type="Pfam" id="PF08281"/>
    </source>
</evidence>
<dbReference type="SUPFAM" id="SSF88659">
    <property type="entry name" value="Sigma3 and sigma4 domains of RNA polymerase sigma factors"/>
    <property type="match status" value="1"/>
</dbReference>
<dbReference type="PANTHER" id="PTHR43133:SF8">
    <property type="entry name" value="RNA POLYMERASE SIGMA FACTOR HI_1459-RELATED"/>
    <property type="match status" value="1"/>
</dbReference>
<dbReference type="Pfam" id="PF08281">
    <property type="entry name" value="Sigma70_r4_2"/>
    <property type="match status" value="1"/>
</dbReference>
<keyword evidence="9" id="KW-1185">Reference proteome</keyword>
<comment type="caution">
    <text evidence="8">The sequence shown here is derived from an EMBL/GenBank/DDBJ whole genome shotgun (WGS) entry which is preliminary data.</text>
</comment>
<evidence type="ECO:0000256" key="4">
    <source>
        <dbReference type="ARBA" id="ARBA00023125"/>
    </source>
</evidence>
<dbReference type="InterPro" id="IPR039425">
    <property type="entry name" value="RNA_pol_sigma-70-like"/>
</dbReference>
<dbReference type="RefSeq" id="WP_307477016.1">
    <property type="nucleotide sequence ID" value="NZ_JAUSUB010000016.1"/>
</dbReference>
<evidence type="ECO:0000259" key="6">
    <source>
        <dbReference type="Pfam" id="PF04542"/>
    </source>
</evidence>
<dbReference type="SUPFAM" id="SSF88946">
    <property type="entry name" value="Sigma2 domain of RNA polymerase sigma factors"/>
    <property type="match status" value="1"/>
</dbReference>
<dbReference type="CDD" id="cd06171">
    <property type="entry name" value="Sigma70_r4"/>
    <property type="match status" value="1"/>
</dbReference>
<dbReference type="EMBL" id="JAUSUB010000016">
    <property type="protein sequence ID" value="MDQ0271690.1"/>
    <property type="molecule type" value="Genomic_DNA"/>
</dbReference>
<keyword evidence="3" id="KW-0731">Sigma factor</keyword>
<evidence type="ECO:0000256" key="1">
    <source>
        <dbReference type="ARBA" id="ARBA00010641"/>
    </source>
</evidence>
<keyword evidence="4" id="KW-0238">DNA-binding</keyword>
<feature type="domain" description="RNA polymerase sigma factor 70 region 4 type 2" evidence="7">
    <location>
        <begin position="104"/>
        <end position="156"/>
    </location>
</feature>
<dbReference type="PANTHER" id="PTHR43133">
    <property type="entry name" value="RNA POLYMERASE ECF-TYPE SIGMA FACTO"/>
    <property type="match status" value="1"/>
</dbReference>
<evidence type="ECO:0000313" key="8">
    <source>
        <dbReference type="EMBL" id="MDQ0271690.1"/>
    </source>
</evidence>
<dbReference type="InterPro" id="IPR014284">
    <property type="entry name" value="RNA_pol_sigma-70_dom"/>
</dbReference>
<organism evidence="8 9">
    <name type="scientific">Cytobacillus purgationiresistens</name>
    <dbReference type="NCBI Taxonomy" id="863449"/>
    <lineage>
        <taxon>Bacteria</taxon>
        <taxon>Bacillati</taxon>
        <taxon>Bacillota</taxon>
        <taxon>Bacilli</taxon>
        <taxon>Bacillales</taxon>
        <taxon>Bacillaceae</taxon>
        <taxon>Cytobacillus</taxon>
    </lineage>
</organism>
<name>A0ABU0AKA2_9BACI</name>
<evidence type="ECO:0000256" key="2">
    <source>
        <dbReference type="ARBA" id="ARBA00023015"/>
    </source>
</evidence>
<dbReference type="InterPro" id="IPR036388">
    <property type="entry name" value="WH-like_DNA-bd_sf"/>
</dbReference>
<dbReference type="NCBIfam" id="TIGR02937">
    <property type="entry name" value="sigma70-ECF"/>
    <property type="match status" value="1"/>
</dbReference>
<dbReference type="Proteomes" id="UP001238088">
    <property type="component" value="Unassembled WGS sequence"/>
</dbReference>
<dbReference type="InterPro" id="IPR013325">
    <property type="entry name" value="RNA_pol_sigma_r2"/>
</dbReference>
<dbReference type="Gene3D" id="1.10.10.10">
    <property type="entry name" value="Winged helix-like DNA-binding domain superfamily/Winged helix DNA-binding domain"/>
    <property type="match status" value="1"/>
</dbReference>
<evidence type="ECO:0000313" key="9">
    <source>
        <dbReference type="Proteomes" id="UP001238088"/>
    </source>
</evidence>
<dbReference type="Gene3D" id="1.10.1740.10">
    <property type="match status" value="1"/>
</dbReference>
<keyword evidence="5" id="KW-0804">Transcription</keyword>